<sequence length="558" mass="59811">MGDAPESVLTDLETEYCPPLDPALFAAIANDYDISDPNSLIELRETLDTLKASAAEQENTAFDPSGTSGTAVTADTDGLASEQSVSQRTLGSLESNIASLESELSSLSLDRDGSSQNRVTLCSPTQQDMRPFAEMGLEGKTDYLIEMFPSVDQFTVVHTLKKCGEDVDRTMDELLNLAFFEDTNDDEVETKITIPKGVDGFQKGSASEGRGRKKRRNKKHKGLGFLSESDNGSLSSADERASAENKWATAMKDVDFICSRTYLSSKAVSSTYHSKGASLPATVHALASAESDKHAETIMKDPVTITQIAELQQDFTSIPPEKLAGLLRLARNSISAANELAKVMITAPTPIPLHDIVKIIAPPIDVDQVTTPRTRQSSSSASSMSPPRGATTTDYNTSHALATSHLLAGQSAFSKAHSAYRRGRSDPLMSAAAGYYSSVGRDHIALARRESAAAADAYVTAQSSARVLDLHGVSVQDAVRIASQKVAMWWDSLGDEKFTPGKWGVVREGFRIVTGLGRHSRNGLARLGPAVARSLAREGWKVEVGTGELVVTGAVRRG</sequence>
<comment type="caution">
    <text evidence="4">The sequence shown here is derived from an EMBL/GenBank/DDBJ whole genome shotgun (WGS) entry which is preliminary data.</text>
</comment>
<feature type="region of interest" description="Disordered" evidence="1">
    <location>
        <begin position="195"/>
        <end position="238"/>
    </location>
</feature>
<feature type="compositionally biased region" description="Basic residues" evidence="1">
    <location>
        <begin position="211"/>
        <end position="222"/>
    </location>
</feature>
<evidence type="ECO:0008006" key="6">
    <source>
        <dbReference type="Google" id="ProtNLM"/>
    </source>
</evidence>
<dbReference type="AlphaFoldDB" id="A0A2B7XYI2"/>
<feature type="domain" description="CUE" evidence="3">
    <location>
        <begin position="136"/>
        <end position="179"/>
    </location>
</feature>
<dbReference type="SMART" id="SM00463">
    <property type="entry name" value="SMR"/>
    <property type="match status" value="1"/>
</dbReference>
<dbReference type="Gene3D" id="1.10.8.10">
    <property type="entry name" value="DNA helicase RuvA subunit, C-terminal domain"/>
    <property type="match status" value="1"/>
</dbReference>
<proteinExistence type="predicted"/>
<evidence type="ECO:0000256" key="1">
    <source>
        <dbReference type="SAM" id="MobiDB-lite"/>
    </source>
</evidence>
<evidence type="ECO:0000313" key="4">
    <source>
        <dbReference type="EMBL" id="PGH14266.1"/>
    </source>
</evidence>
<dbReference type="Gene3D" id="3.30.1370.110">
    <property type="match status" value="1"/>
</dbReference>
<dbReference type="STRING" id="1447883.A0A2B7XYI2"/>
<dbReference type="PROSITE" id="PS50828">
    <property type="entry name" value="SMR"/>
    <property type="match status" value="1"/>
</dbReference>
<dbReference type="InterPro" id="IPR052772">
    <property type="entry name" value="Endo/PolyKinase_Domain-Protein"/>
</dbReference>
<name>A0A2B7XYI2_POLH7</name>
<feature type="region of interest" description="Disordered" evidence="1">
    <location>
        <begin position="57"/>
        <end position="84"/>
    </location>
</feature>
<evidence type="ECO:0000259" key="3">
    <source>
        <dbReference type="PROSITE" id="PS51140"/>
    </source>
</evidence>
<gene>
    <name evidence="4" type="ORF">AJ80_06006</name>
</gene>
<protein>
    <recommendedName>
        <fullName evidence="6">Smr domain-containing protein</fullName>
    </recommendedName>
</protein>
<dbReference type="InterPro" id="IPR003892">
    <property type="entry name" value="CUE"/>
</dbReference>
<dbReference type="GO" id="GO:0043130">
    <property type="term" value="F:ubiquitin binding"/>
    <property type="evidence" value="ECO:0007669"/>
    <property type="project" value="InterPro"/>
</dbReference>
<dbReference type="Proteomes" id="UP000224634">
    <property type="component" value="Unassembled WGS sequence"/>
</dbReference>
<dbReference type="SMART" id="SM01162">
    <property type="entry name" value="DUF1771"/>
    <property type="match status" value="1"/>
</dbReference>
<dbReference type="InterPro" id="IPR036063">
    <property type="entry name" value="Smr_dom_sf"/>
</dbReference>
<dbReference type="SUPFAM" id="SSF160443">
    <property type="entry name" value="SMR domain-like"/>
    <property type="match status" value="1"/>
</dbReference>
<dbReference type="GO" id="GO:0005634">
    <property type="term" value="C:nucleus"/>
    <property type="evidence" value="ECO:0007669"/>
    <property type="project" value="TreeGrafter"/>
</dbReference>
<feature type="region of interest" description="Disordered" evidence="1">
    <location>
        <begin position="368"/>
        <end position="393"/>
    </location>
</feature>
<dbReference type="InterPro" id="IPR058864">
    <property type="entry name" value="UBA_10"/>
</dbReference>
<evidence type="ECO:0000259" key="2">
    <source>
        <dbReference type="PROSITE" id="PS50828"/>
    </source>
</evidence>
<dbReference type="GO" id="GO:0004519">
    <property type="term" value="F:endonuclease activity"/>
    <property type="evidence" value="ECO:0007669"/>
    <property type="project" value="TreeGrafter"/>
</dbReference>
<reference evidence="4 5" key="1">
    <citation type="submission" date="2017-10" db="EMBL/GenBank/DDBJ databases">
        <title>Comparative genomics in systemic dimorphic fungi from Ajellomycetaceae.</title>
        <authorList>
            <person name="Munoz J.F."/>
            <person name="Mcewen J.G."/>
            <person name="Clay O.K."/>
            <person name="Cuomo C.A."/>
        </authorList>
    </citation>
    <scope>NUCLEOTIDE SEQUENCE [LARGE SCALE GENOMIC DNA]</scope>
    <source>
        <strain evidence="4 5">UAMH7299</strain>
    </source>
</reference>
<dbReference type="InterPro" id="IPR013899">
    <property type="entry name" value="DUF1771"/>
</dbReference>
<dbReference type="InterPro" id="IPR009060">
    <property type="entry name" value="UBA-like_sf"/>
</dbReference>
<accession>A0A2B7XYI2</accession>
<dbReference type="CDD" id="cd14279">
    <property type="entry name" value="CUE"/>
    <property type="match status" value="1"/>
</dbReference>
<feature type="compositionally biased region" description="Polar residues" evidence="1">
    <location>
        <begin position="57"/>
        <end position="73"/>
    </location>
</feature>
<dbReference type="SUPFAM" id="SSF46934">
    <property type="entry name" value="UBA-like"/>
    <property type="match status" value="1"/>
</dbReference>
<dbReference type="PANTHER" id="PTHR46535:SF1">
    <property type="entry name" value="NEDD4-BINDING PROTEIN 2"/>
    <property type="match status" value="1"/>
</dbReference>
<dbReference type="InterPro" id="IPR002625">
    <property type="entry name" value="Smr_dom"/>
</dbReference>
<dbReference type="OrthoDB" id="443981at2759"/>
<feature type="domain" description="Smr" evidence="2">
    <location>
        <begin position="468"/>
        <end position="558"/>
    </location>
</feature>
<dbReference type="EMBL" id="PDNA01000095">
    <property type="protein sequence ID" value="PGH14266.1"/>
    <property type="molecule type" value="Genomic_DNA"/>
</dbReference>
<evidence type="ECO:0000313" key="5">
    <source>
        <dbReference type="Proteomes" id="UP000224634"/>
    </source>
</evidence>
<dbReference type="Pfam" id="PF26286">
    <property type="entry name" value="UBA_10"/>
    <property type="match status" value="1"/>
</dbReference>
<keyword evidence="5" id="KW-1185">Reference proteome</keyword>
<dbReference type="PROSITE" id="PS51140">
    <property type="entry name" value="CUE"/>
    <property type="match status" value="1"/>
</dbReference>
<organism evidence="4 5">
    <name type="scientific">Polytolypa hystricis (strain UAMH7299)</name>
    <dbReference type="NCBI Taxonomy" id="1447883"/>
    <lineage>
        <taxon>Eukaryota</taxon>
        <taxon>Fungi</taxon>
        <taxon>Dikarya</taxon>
        <taxon>Ascomycota</taxon>
        <taxon>Pezizomycotina</taxon>
        <taxon>Eurotiomycetes</taxon>
        <taxon>Eurotiomycetidae</taxon>
        <taxon>Onygenales</taxon>
        <taxon>Onygenales incertae sedis</taxon>
        <taxon>Polytolypa</taxon>
    </lineage>
</organism>
<feature type="compositionally biased region" description="Low complexity" evidence="1">
    <location>
        <begin position="370"/>
        <end position="388"/>
    </location>
</feature>
<dbReference type="PANTHER" id="PTHR46535">
    <property type="entry name" value="NEDD4-BINDING PROTEIN 2"/>
    <property type="match status" value="1"/>
</dbReference>